<dbReference type="InterPro" id="IPR012938">
    <property type="entry name" value="Glc/Sorbosone_DH"/>
</dbReference>
<dbReference type="InterPro" id="IPR011042">
    <property type="entry name" value="6-blade_b-propeller_TolB-like"/>
</dbReference>
<accession>A0ABU9BVW5</accession>
<dbReference type="Proteomes" id="UP001371218">
    <property type="component" value="Unassembled WGS sequence"/>
</dbReference>
<dbReference type="Pfam" id="PF07995">
    <property type="entry name" value="GSDH"/>
    <property type="match status" value="1"/>
</dbReference>
<dbReference type="PANTHER" id="PTHR19328">
    <property type="entry name" value="HEDGEHOG-INTERACTING PROTEIN"/>
    <property type="match status" value="1"/>
</dbReference>
<dbReference type="InterPro" id="IPR011041">
    <property type="entry name" value="Quinoprot_gluc/sorb_DH_b-prop"/>
</dbReference>
<gene>
    <name evidence="3" type="ORF">AACH06_17445</name>
</gene>
<feature type="signal peptide" evidence="1">
    <location>
        <begin position="1"/>
        <end position="25"/>
    </location>
</feature>
<dbReference type="RefSeq" id="WP_341427029.1">
    <property type="nucleotide sequence ID" value="NZ_JBBUTG010000011.1"/>
</dbReference>
<dbReference type="EMBL" id="JBBUTG010000011">
    <property type="protein sequence ID" value="MEK8032608.1"/>
    <property type="molecule type" value="Genomic_DNA"/>
</dbReference>
<dbReference type="SUPFAM" id="SSF50952">
    <property type="entry name" value="Soluble quinoprotein glucose dehydrogenase"/>
    <property type="match status" value="1"/>
</dbReference>
<dbReference type="PANTHER" id="PTHR19328:SF75">
    <property type="entry name" value="ALDOSE SUGAR DEHYDROGENASE YLII"/>
    <property type="match status" value="1"/>
</dbReference>
<sequence>MGFSSCWRAVVVSAALCFGATAPQAMVGQYVGNFNEPIYLTAPQGDKRLFVVEKSGVIKVVRNGKTTTFLDVSQRVDTEGERGLLGLAFDPGYATNGRFYISYIDRRTLQSRVDRYTVTPTTANKASPKTRQSIIAINQSSTAGHKAGWIGFRPGDAKNLYFTLGDGGGGYDPDGNGQNGQVLLAKVLRIDVSGSGAGYTVPADNPFVGSSTVKPEIWALGLRNPYRASFDRLTGAFWLGDVGEGTREEVDFEAPGDPGGHNYGWRLREGTVETPMVGGDAPGLTDPAFDYAHLEIPGGLGNCVIGGYVYRGPSIPEADGRYVFGDCVSNRIFSISHDQRGAPIDWREETDALLAGSGLSVITSFGEDGLGRLYVMGLSGVLLRVCPSAPAQRGAQRLLADPCTTAP</sequence>
<comment type="caution">
    <text evidence="3">The sequence shown here is derived from an EMBL/GenBank/DDBJ whole genome shotgun (WGS) entry which is preliminary data.</text>
</comment>
<feature type="chain" id="PRO_5045413227" evidence="1">
    <location>
        <begin position="26"/>
        <end position="407"/>
    </location>
</feature>
<reference evidence="3 4" key="1">
    <citation type="submission" date="2024-04" db="EMBL/GenBank/DDBJ databases">
        <title>Novel species of the genus Ideonella isolated from streams.</title>
        <authorList>
            <person name="Lu H."/>
        </authorList>
    </citation>
    <scope>NUCLEOTIDE SEQUENCE [LARGE SCALE GENOMIC DNA]</scope>
    <source>
        <strain evidence="3 4">DXS29W</strain>
    </source>
</reference>
<evidence type="ECO:0000313" key="4">
    <source>
        <dbReference type="Proteomes" id="UP001371218"/>
    </source>
</evidence>
<organism evidence="3 4">
    <name type="scientific">Ideonella lacteola</name>
    <dbReference type="NCBI Taxonomy" id="2984193"/>
    <lineage>
        <taxon>Bacteria</taxon>
        <taxon>Pseudomonadati</taxon>
        <taxon>Pseudomonadota</taxon>
        <taxon>Betaproteobacteria</taxon>
        <taxon>Burkholderiales</taxon>
        <taxon>Sphaerotilaceae</taxon>
        <taxon>Ideonella</taxon>
    </lineage>
</organism>
<evidence type="ECO:0000313" key="3">
    <source>
        <dbReference type="EMBL" id="MEK8032608.1"/>
    </source>
</evidence>
<proteinExistence type="predicted"/>
<protein>
    <submittedName>
        <fullName evidence="3">PQQ-dependent sugar dehydrogenase</fullName>
    </submittedName>
</protein>
<keyword evidence="4" id="KW-1185">Reference proteome</keyword>
<name>A0ABU9BVW5_9BURK</name>
<feature type="domain" description="Glucose/Sorbosone dehydrogenase" evidence="2">
    <location>
        <begin position="42"/>
        <end position="340"/>
    </location>
</feature>
<keyword evidence="1" id="KW-0732">Signal</keyword>
<dbReference type="Gene3D" id="2.120.10.30">
    <property type="entry name" value="TolB, C-terminal domain"/>
    <property type="match status" value="1"/>
</dbReference>
<evidence type="ECO:0000256" key="1">
    <source>
        <dbReference type="SAM" id="SignalP"/>
    </source>
</evidence>
<evidence type="ECO:0000259" key="2">
    <source>
        <dbReference type="Pfam" id="PF07995"/>
    </source>
</evidence>